<evidence type="ECO:0000313" key="3">
    <source>
        <dbReference type="Proteomes" id="UP000000483"/>
    </source>
</evidence>
<keyword evidence="1" id="KW-0812">Transmembrane</keyword>
<name>F2NCM1_DESAR</name>
<dbReference type="Proteomes" id="UP000000483">
    <property type="component" value="Chromosome"/>
</dbReference>
<accession>F2NCM1</accession>
<reference evidence="3" key="2">
    <citation type="submission" date="2011-03" db="EMBL/GenBank/DDBJ databases">
        <title>The complete genome of Desulfobacca acetoxidans DSM 11109.</title>
        <authorList>
            <consortium name="US DOE Joint Genome Institute (JGI-PGF)"/>
            <person name="Lucas S."/>
            <person name="Copeland A."/>
            <person name="Lapidus A."/>
            <person name="Bruce D."/>
            <person name="Goodwin L."/>
            <person name="Pitluck S."/>
            <person name="Peters L."/>
            <person name="Kyrpides N."/>
            <person name="Mavromatis K."/>
            <person name="Ivanova N."/>
            <person name="Ovchinnikova G."/>
            <person name="Teshima H."/>
            <person name="Detter J.C."/>
            <person name="Han C."/>
            <person name="Land M."/>
            <person name="Hauser L."/>
            <person name="Markowitz V."/>
            <person name="Cheng J.-F."/>
            <person name="Hugenholtz P."/>
            <person name="Woyke T."/>
            <person name="Wu D."/>
            <person name="Spring S."/>
            <person name="Schueler E."/>
            <person name="Brambilla E."/>
            <person name="Klenk H.-P."/>
            <person name="Eisen J.A."/>
        </authorList>
    </citation>
    <scope>NUCLEOTIDE SEQUENCE [LARGE SCALE GENOMIC DNA]</scope>
    <source>
        <strain evidence="3">ATCC 700848 / DSM 11109 / ASRB2</strain>
    </source>
</reference>
<dbReference type="KEGG" id="dao:Desac_1298"/>
<dbReference type="AlphaFoldDB" id="F2NCM1"/>
<reference evidence="2 3" key="1">
    <citation type="journal article" date="2011" name="Stand. Genomic Sci.">
        <title>Complete genome sequence of the acetate-degrading sulfate reducer Desulfobacca acetoxidans type strain (ASRB2).</title>
        <authorList>
            <person name="Goker M."/>
            <person name="Teshima H."/>
            <person name="Lapidus A."/>
            <person name="Nolan M."/>
            <person name="Lucas S."/>
            <person name="Hammon N."/>
            <person name="Deshpande S."/>
            <person name="Cheng J.F."/>
            <person name="Tapia R."/>
            <person name="Han C."/>
            <person name="Goodwin L."/>
            <person name="Pitluck S."/>
            <person name="Huntemann M."/>
            <person name="Liolios K."/>
            <person name="Ivanova N."/>
            <person name="Pagani I."/>
            <person name="Mavromatis K."/>
            <person name="Ovchinikova G."/>
            <person name="Pati A."/>
            <person name="Chen A."/>
            <person name="Palaniappan K."/>
            <person name="Land M."/>
            <person name="Hauser L."/>
            <person name="Brambilla E.M."/>
            <person name="Rohde M."/>
            <person name="Spring S."/>
            <person name="Detter J.C."/>
            <person name="Woyke T."/>
            <person name="Bristow J."/>
            <person name="Eisen J.A."/>
            <person name="Markowitz V."/>
            <person name="Hugenholtz P."/>
            <person name="Kyrpides N.C."/>
            <person name="Klenk H.P."/>
        </authorList>
    </citation>
    <scope>NUCLEOTIDE SEQUENCE [LARGE SCALE GENOMIC DNA]</scope>
    <source>
        <strain evidence="3">ATCC 700848 / DSM 11109 / ASRB2</strain>
    </source>
</reference>
<evidence type="ECO:0000313" key="2">
    <source>
        <dbReference type="EMBL" id="AEB09155.1"/>
    </source>
</evidence>
<organism evidence="2 3">
    <name type="scientific">Desulfobacca acetoxidans (strain ATCC 700848 / DSM 11109 / ASRB2)</name>
    <dbReference type="NCBI Taxonomy" id="880072"/>
    <lineage>
        <taxon>Bacteria</taxon>
        <taxon>Pseudomonadati</taxon>
        <taxon>Thermodesulfobacteriota</taxon>
        <taxon>Desulfobaccia</taxon>
        <taxon>Desulfobaccales</taxon>
        <taxon>Desulfobaccaceae</taxon>
        <taxon>Desulfobacca</taxon>
    </lineage>
</organism>
<keyword evidence="1" id="KW-0472">Membrane</keyword>
<protein>
    <submittedName>
        <fullName evidence="2">Uncharacterized protein</fullName>
    </submittedName>
</protein>
<gene>
    <name evidence="2" type="ordered locus">Desac_1298</name>
</gene>
<evidence type="ECO:0000256" key="1">
    <source>
        <dbReference type="SAM" id="Phobius"/>
    </source>
</evidence>
<proteinExistence type="predicted"/>
<sequence>MYFLQSDIALVQGEMASQTDIALLQCDMKKPALRLKHDLTLRLGGMLAASVPLVAALVKML</sequence>
<dbReference type="STRING" id="880072.Desac_1298"/>
<keyword evidence="1" id="KW-1133">Transmembrane helix</keyword>
<keyword evidence="3" id="KW-1185">Reference proteome</keyword>
<feature type="transmembrane region" description="Helical" evidence="1">
    <location>
        <begin position="39"/>
        <end position="58"/>
    </location>
</feature>
<dbReference type="HOGENOM" id="CLU_2914895_0_0_7"/>
<dbReference type="EMBL" id="CP002629">
    <property type="protein sequence ID" value="AEB09155.1"/>
    <property type="molecule type" value="Genomic_DNA"/>
</dbReference>
<dbReference type="RefSeq" id="WP_013706267.1">
    <property type="nucleotide sequence ID" value="NC_015388.1"/>
</dbReference>